<keyword evidence="2" id="KW-1185">Reference proteome</keyword>
<evidence type="ECO:0000313" key="1">
    <source>
        <dbReference type="EMBL" id="CDM37733.1"/>
    </source>
</evidence>
<evidence type="ECO:0000313" key="2">
    <source>
        <dbReference type="Proteomes" id="UP000030686"/>
    </source>
</evidence>
<proteinExistence type="predicted"/>
<dbReference type="EMBL" id="HG792021">
    <property type="protein sequence ID" value="CDM37733.1"/>
    <property type="molecule type" value="Genomic_DNA"/>
</dbReference>
<dbReference type="Proteomes" id="UP000030686">
    <property type="component" value="Unassembled WGS sequence"/>
</dbReference>
<name>W6QLM3_PENRF</name>
<organism evidence="1 2">
    <name type="scientific">Penicillium roqueforti (strain FM164)</name>
    <dbReference type="NCBI Taxonomy" id="1365484"/>
    <lineage>
        <taxon>Eukaryota</taxon>
        <taxon>Fungi</taxon>
        <taxon>Dikarya</taxon>
        <taxon>Ascomycota</taxon>
        <taxon>Pezizomycotina</taxon>
        <taxon>Eurotiomycetes</taxon>
        <taxon>Eurotiomycetidae</taxon>
        <taxon>Eurotiales</taxon>
        <taxon>Aspergillaceae</taxon>
        <taxon>Penicillium</taxon>
    </lineage>
</organism>
<protein>
    <submittedName>
        <fullName evidence="1">Uncharacterized protein</fullName>
    </submittedName>
</protein>
<gene>
    <name evidence="1" type="ORF">PROQFM164_S07g000081</name>
</gene>
<reference evidence="1" key="1">
    <citation type="journal article" date="2014" name="Nat. Commun.">
        <title>Multiple recent horizontal transfers of a large genomic region in cheese making fungi.</title>
        <authorList>
            <person name="Cheeseman K."/>
            <person name="Ropars J."/>
            <person name="Renault P."/>
            <person name="Dupont J."/>
            <person name="Gouzy J."/>
            <person name="Branca A."/>
            <person name="Abraham A.L."/>
            <person name="Ceppi M."/>
            <person name="Conseiller E."/>
            <person name="Debuchy R."/>
            <person name="Malagnac F."/>
            <person name="Goarin A."/>
            <person name="Silar P."/>
            <person name="Lacoste S."/>
            <person name="Sallet E."/>
            <person name="Bensimon A."/>
            <person name="Giraud T."/>
            <person name="Brygoo Y."/>
        </authorList>
    </citation>
    <scope>NUCLEOTIDE SEQUENCE [LARGE SCALE GENOMIC DNA]</scope>
    <source>
        <strain evidence="1">FM164</strain>
    </source>
</reference>
<dbReference type="AlphaFoldDB" id="W6QLM3"/>
<accession>W6QLM3</accession>
<sequence length="68" mass="7935">MPTQQLMPMNPGNYIVLGKEERTTNCVMLQNMTPIPIMNATCVYPQARIEAEKLLLDRLRWPTSRRFI</sequence>